<evidence type="ECO:0000313" key="16">
    <source>
        <dbReference type="EMBL" id="QGZ93746.1"/>
    </source>
</evidence>
<evidence type="ECO:0000256" key="8">
    <source>
        <dbReference type="ARBA" id="ARBA00023077"/>
    </source>
</evidence>
<keyword evidence="17" id="KW-1185">Reference proteome</keyword>
<reference evidence="17" key="1">
    <citation type="submission" date="2019-12" db="EMBL/GenBank/DDBJ databases">
        <title>Complete genome of Terracaulis silvestris 0127_4.</title>
        <authorList>
            <person name="Vieira S."/>
            <person name="Riedel T."/>
            <person name="Sproer C."/>
            <person name="Pascual J."/>
            <person name="Boedeker C."/>
            <person name="Overmann J."/>
        </authorList>
    </citation>
    <scope>NUCLEOTIDE SEQUENCE [LARGE SCALE GENOMIC DNA]</scope>
    <source>
        <strain evidence="17">0127_4</strain>
    </source>
</reference>
<dbReference type="RefSeq" id="WP_158764739.1">
    <property type="nucleotide sequence ID" value="NZ_CP047045.1"/>
</dbReference>
<feature type="chain" id="PRO_5026204853" evidence="13">
    <location>
        <begin position="23"/>
        <end position="714"/>
    </location>
</feature>
<evidence type="ECO:0000313" key="17">
    <source>
        <dbReference type="Proteomes" id="UP000431269"/>
    </source>
</evidence>
<protein>
    <submittedName>
        <fullName evidence="16">Pesticin receptor</fullName>
    </submittedName>
</protein>
<dbReference type="SUPFAM" id="SSF56935">
    <property type="entry name" value="Porins"/>
    <property type="match status" value="1"/>
</dbReference>
<evidence type="ECO:0000256" key="3">
    <source>
        <dbReference type="ARBA" id="ARBA00022452"/>
    </source>
</evidence>
<keyword evidence="7" id="KW-0406">Ion transport</keyword>
<keyword evidence="3 11" id="KW-1134">Transmembrane beta strand</keyword>
<comment type="similarity">
    <text evidence="11 12">Belongs to the TonB-dependent receptor family.</text>
</comment>
<evidence type="ECO:0000256" key="5">
    <source>
        <dbReference type="ARBA" id="ARBA00022692"/>
    </source>
</evidence>
<keyword evidence="5 11" id="KW-0812">Transmembrane</keyword>
<sequence length="714" mass="76718">MSGKSALLVASAVCAATATALAVVATPAAAQETEANGTTIDSGEVIVTAQRREERLQDVPISVTALSAAQLESRGVTSTSDLTTVAPGLTMSETSSFVQPFIRGVGSLTTSVGDQGSVATYVDGVYMPLVQTGLYDLANVASVEVLKGPQGTLFGRNTSGGAILITTRRPEDEFSGHFDASYGNYDDANLRGYVTGPIANGVSASLAGSYGSHEGWIDDRFYDRTVGEAERYSARATVLIEPNDRLSVTLNAHYLYADDANGVLNSPVGGYAGFTPGDLLPDGPYQFVGDLTPTQTSRQAGGSVRVAYHFDAVDLISLTAAQDLKTVVVFDNDSTPDQIIELRDTETGDLFSQEFQLQSNGSGQFRWMVGAFYYNQDSHYAPLDVFIAPATALHITADHGDEAHAIFADGTYTMGPFELTAGLRYNHETKDVTAILNGFTIIDGATETWESVTPRVVLAYKPTDGLMFYASYSQGFKSGAYNVSGLSPVPVDPEEVDAYELGVKWRVSPDLTIDAAAYFYQTSNLQVQAIDPITGLQLLDNAAESESSGFDVDVSWRPTDALHIQFGASYLNAEYTSFPNASVYEPAGGPGDGFTLVSRDVTGNQLVRSPDWTLSLAAEYDIALASGGRITPSINIFNTASFYWDFNNRARSEAYTMVNAQVAWHLPGDQVSLSLWGRNLTDEEIYRSNLTTSIAEQVVWAEPLTYGVRLGYDF</sequence>
<evidence type="ECO:0000256" key="2">
    <source>
        <dbReference type="ARBA" id="ARBA00022448"/>
    </source>
</evidence>
<dbReference type="InterPro" id="IPR039426">
    <property type="entry name" value="TonB-dep_rcpt-like"/>
</dbReference>
<evidence type="ECO:0000256" key="13">
    <source>
        <dbReference type="SAM" id="SignalP"/>
    </source>
</evidence>
<keyword evidence="9 11" id="KW-0472">Membrane</keyword>
<feature type="signal peptide" evidence="13">
    <location>
        <begin position="1"/>
        <end position="22"/>
    </location>
</feature>
<gene>
    <name evidence="16" type="primary">fyuA_5</name>
    <name evidence="16" type="ORF">DSM104635_00559</name>
</gene>
<evidence type="ECO:0000256" key="9">
    <source>
        <dbReference type="ARBA" id="ARBA00023136"/>
    </source>
</evidence>
<dbReference type="KEGG" id="tsv:DSM104635_00559"/>
<dbReference type="Pfam" id="PF07715">
    <property type="entry name" value="Plug"/>
    <property type="match status" value="1"/>
</dbReference>
<evidence type="ECO:0000256" key="10">
    <source>
        <dbReference type="ARBA" id="ARBA00023237"/>
    </source>
</evidence>
<dbReference type="GO" id="GO:0009279">
    <property type="term" value="C:cell outer membrane"/>
    <property type="evidence" value="ECO:0007669"/>
    <property type="project" value="UniProtKB-SubCell"/>
</dbReference>
<feature type="domain" description="TonB-dependent receptor plug" evidence="15">
    <location>
        <begin position="56"/>
        <end position="162"/>
    </location>
</feature>
<keyword evidence="4" id="KW-0410">Iron transport</keyword>
<dbReference type="AlphaFoldDB" id="A0A6I6MKR2"/>
<keyword evidence="16" id="KW-0675">Receptor</keyword>
<evidence type="ECO:0000256" key="6">
    <source>
        <dbReference type="ARBA" id="ARBA00023004"/>
    </source>
</evidence>
<dbReference type="InterPro" id="IPR012910">
    <property type="entry name" value="Plug_dom"/>
</dbReference>
<dbReference type="PANTHER" id="PTHR32552">
    <property type="entry name" value="FERRICHROME IRON RECEPTOR-RELATED"/>
    <property type="match status" value="1"/>
</dbReference>
<dbReference type="GO" id="GO:0006826">
    <property type="term" value="P:iron ion transport"/>
    <property type="evidence" value="ECO:0007669"/>
    <property type="project" value="UniProtKB-KW"/>
</dbReference>
<feature type="domain" description="TonB-dependent receptor-like beta-barrel" evidence="14">
    <location>
        <begin position="247"/>
        <end position="680"/>
    </location>
</feature>
<dbReference type="Pfam" id="PF00593">
    <property type="entry name" value="TonB_dep_Rec_b-barrel"/>
    <property type="match status" value="1"/>
</dbReference>
<evidence type="ECO:0000256" key="11">
    <source>
        <dbReference type="PROSITE-ProRule" id="PRU01360"/>
    </source>
</evidence>
<name>A0A6I6MKR2_9CAUL</name>
<dbReference type="PROSITE" id="PS52016">
    <property type="entry name" value="TONB_DEPENDENT_REC_3"/>
    <property type="match status" value="1"/>
</dbReference>
<evidence type="ECO:0000259" key="15">
    <source>
        <dbReference type="Pfam" id="PF07715"/>
    </source>
</evidence>
<keyword evidence="6" id="KW-0408">Iron</keyword>
<evidence type="ECO:0000256" key="4">
    <source>
        <dbReference type="ARBA" id="ARBA00022496"/>
    </source>
</evidence>
<keyword evidence="10 11" id="KW-0998">Cell outer membrane</keyword>
<dbReference type="Proteomes" id="UP000431269">
    <property type="component" value="Chromosome"/>
</dbReference>
<comment type="subcellular location">
    <subcellularLocation>
        <location evidence="1 11">Cell outer membrane</location>
        <topology evidence="1 11">Multi-pass membrane protein</topology>
    </subcellularLocation>
</comment>
<dbReference type="CDD" id="cd01347">
    <property type="entry name" value="ligand_gated_channel"/>
    <property type="match status" value="1"/>
</dbReference>
<dbReference type="EMBL" id="CP047045">
    <property type="protein sequence ID" value="QGZ93746.1"/>
    <property type="molecule type" value="Genomic_DNA"/>
</dbReference>
<evidence type="ECO:0000259" key="14">
    <source>
        <dbReference type="Pfam" id="PF00593"/>
    </source>
</evidence>
<evidence type="ECO:0000256" key="12">
    <source>
        <dbReference type="RuleBase" id="RU003357"/>
    </source>
</evidence>
<accession>A0A6I6MKR2</accession>
<dbReference type="InterPro" id="IPR036942">
    <property type="entry name" value="Beta-barrel_TonB_sf"/>
</dbReference>
<dbReference type="PANTHER" id="PTHR32552:SF81">
    <property type="entry name" value="TONB-DEPENDENT OUTER MEMBRANE RECEPTOR"/>
    <property type="match status" value="1"/>
</dbReference>
<dbReference type="InterPro" id="IPR000531">
    <property type="entry name" value="Beta-barrel_TonB"/>
</dbReference>
<evidence type="ECO:0000256" key="7">
    <source>
        <dbReference type="ARBA" id="ARBA00023065"/>
    </source>
</evidence>
<keyword evidence="8 12" id="KW-0798">TonB box</keyword>
<organism evidence="16 17">
    <name type="scientific">Terricaulis silvestris</name>
    <dbReference type="NCBI Taxonomy" id="2686094"/>
    <lineage>
        <taxon>Bacteria</taxon>
        <taxon>Pseudomonadati</taxon>
        <taxon>Pseudomonadota</taxon>
        <taxon>Alphaproteobacteria</taxon>
        <taxon>Caulobacterales</taxon>
        <taxon>Caulobacteraceae</taxon>
        <taxon>Terricaulis</taxon>
    </lineage>
</organism>
<proteinExistence type="inferred from homology"/>
<dbReference type="Gene3D" id="2.40.170.20">
    <property type="entry name" value="TonB-dependent receptor, beta-barrel domain"/>
    <property type="match status" value="1"/>
</dbReference>
<evidence type="ECO:0000256" key="1">
    <source>
        <dbReference type="ARBA" id="ARBA00004571"/>
    </source>
</evidence>
<keyword evidence="2 11" id="KW-0813">Transport</keyword>
<keyword evidence="13" id="KW-0732">Signal</keyword>